<dbReference type="Pfam" id="PF00004">
    <property type="entry name" value="AAA"/>
    <property type="match status" value="1"/>
</dbReference>
<evidence type="ECO:0000256" key="4">
    <source>
        <dbReference type="ARBA" id="ARBA00022840"/>
    </source>
</evidence>
<dbReference type="Pfam" id="PF17862">
    <property type="entry name" value="AAA_lid_3"/>
    <property type="match status" value="1"/>
</dbReference>
<dbReference type="PANTHER" id="PTHR45644">
    <property type="entry name" value="AAA ATPASE, PUTATIVE (AFU_ORTHOLOGUE AFUA_2G12920)-RELATED-RELATED"/>
    <property type="match status" value="1"/>
</dbReference>
<dbReference type="InterPro" id="IPR051701">
    <property type="entry name" value="Mito_OM_Translocase_MSP1"/>
</dbReference>
<dbReference type="GO" id="GO:0016887">
    <property type="term" value="F:ATP hydrolysis activity"/>
    <property type="evidence" value="ECO:0007669"/>
    <property type="project" value="InterPro"/>
</dbReference>
<dbReference type="InterPro" id="IPR027417">
    <property type="entry name" value="P-loop_NTPase"/>
</dbReference>
<dbReference type="SUPFAM" id="SSF52540">
    <property type="entry name" value="P-loop containing nucleoside triphosphate hydrolases"/>
    <property type="match status" value="1"/>
</dbReference>
<protein>
    <recommendedName>
        <fullName evidence="8">AAA+ ATPase domain-containing protein</fullName>
    </recommendedName>
</protein>
<evidence type="ECO:0000256" key="7">
    <source>
        <dbReference type="SAM" id="Phobius"/>
    </source>
</evidence>
<keyword evidence="4" id="KW-0067">ATP-binding</keyword>
<dbReference type="FunFam" id="3.40.50.300:FF:001025">
    <property type="entry name" value="ATPase family, AAA domain-containing 2B"/>
    <property type="match status" value="1"/>
</dbReference>
<dbReference type="PANTHER" id="PTHR45644:SF3">
    <property type="entry name" value="FI08533P-RELATED"/>
    <property type="match status" value="1"/>
</dbReference>
<accession>A0A6C0FCE2</accession>
<comment type="subcellular location">
    <subcellularLocation>
        <location evidence="1">Mitochondrion outer membrane</location>
        <topology evidence="1">Single-pass membrane protein</topology>
    </subcellularLocation>
</comment>
<organism evidence="9">
    <name type="scientific">viral metagenome</name>
    <dbReference type="NCBI Taxonomy" id="1070528"/>
    <lineage>
        <taxon>unclassified sequences</taxon>
        <taxon>metagenomes</taxon>
        <taxon>organismal metagenomes</taxon>
    </lineage>
</organism>
<keyword evidence="7" id="KW-1133">Transmembrane helix</keyword>
<dbReference type="InterPro" id="IPR003959">
    <property type="entry name" value="ATPase_AAA_core"/>
</dbReference>
<dbReference type="Gene3D" id="1.10.8.60">
    <property type="match status" value="1"/>
</dbReference>
<feature type="transmembrane region" description="Helical" evidence="7">
    <location>
        <begin position="20"/>
        <end position="40"/>
    </location>
</feature>
<dbReference type="InterPro" id="IPR003960">
    <property type="entry name" value="ATPase_AAA_CS"/>
</dbReference>
<evidence type="ECO:0000256" key="2">
    <source>
        <dbReference type="ARBA" id="ARBA00022741"/>
    </source>
</evidence>
<proteinExistence type="predicted"/>
<dbReference type="PROSITE" id="PS00674">
    <property type="entry name" value="AAA"/>
    <property type="match status" value="1"/>
</dbReference>
<evidence type="ECO:0000256" key="5">
    <source>
        <dbReference type="ARBA" id="ARBA00023054"/>
    </source>
</evidence>
<evidence type="ECO:0000259" key="8">
    <source>
        <dbReference type="SMART" id="SM00382"/>
    </source>
</evidence>
<dbReference type="GO" id="GO:0005524">
    <property type="term" value="F:ATP binding"/>
    <property type="evidence" value="ECO:0007669"/>
    <property type="project" value="UniProtKB-KW"/>
</dbReference>
<keyword evidence="5" id="KW-0175">Coiled coil</keyword>
<dbReference type="SMART" id="SM00382">
    <property type="entry name" value="AAA"/>
    <property type="match status" value="1"/>
</dbReference>
<reference evidence="9" key="1">
    <citation type="journal article" date="2020" name="Nature">
        <title>Giant virus diversity and host interactions through global metagenomics.</title>
        <authorList>
            <person name="Schulz F."/>
            <person name="Roux S."/>
            <person name="Paez-Espino D."/>
            <person name="Jungbluth S."/>
            <person name="Walsh D.A."/>
            <person name="Denef V.J."/>
            <person name="McMahon K.D."/>
            <person name="Konstantinidis K.T."/>
            <person name="Eloe-Fadrosh E.A."/>
            <person name="Kyrpides N.C."/>
            <person name="Woyke T."/>
        </authorList>
    </citation>
    <scope>NUCLEOTIDE SEQUENCE</scope>
    <source>
        <strain evidence="9">GVMAG-S-ERX556101-89</strain>
    </source>
</reference>
<evidence type="ECO:0000256" key="6">
    <source>
        <dbReference type="ARBA" id="ARBA00023128"/>
    </source>
</evidence>
<keyword evidence="3" id="KW-1000">Mitochondrion outer membrane</keyword>
<keyword evidence="6" id="KW-0496">Mitochondrion</keyword>
<keyword evidence="7" id="KW-0472">Membrane</keyword>
<name>A0A6C0FCE2_9ZZZZ</name>
<keyword evidence="7" id="KW-0812">Transmembrane</keyword>
<dbReference type="InterPro" id="IPR041569">
    <property type="entry name" value="AAA_lid_3"/>
</dbReference>
<keyword evidence="2" id="KW-0547">Nucleotide-binding</keyword>
<dbReference type="GO" id="GO:0005741">
    <property type="term" value="C:mitochondrial outer membrane"/>
    <property type="evidence" value="ECO:0007669"/>
    <property type="project" value="UniProtKB-SubCell"/>
</dbReference>
<dbReference type="EMBL" id="MN738829">
    <property type="protein sequence ID" value="QHT38293.1"/>
    <property type="molecule type" value="Genomic_DNA"/>
</dbReference>
<sequence>MPQFYGNINSNNGSGFRSFLKAILMTLIMTLISLAINYFITYMEGSASSNSLDISSMWNIYNNYGINPMSLSSYEKDVFTNIVRSEDIDIDFKDIGGNETLKDNIDRLVIKPTLNPNIYSGRNLLKPPNGIILYGPPGTGKTMMARAVAKRIGGCFINVTSALIENKFYGESQKIVAAIFSIADKIKPCVIFFDEIDGLCGTRNILDQSHVTSVKTSLLAEMDGIHQRDPGVIVFGATNRIDNLDAALKRRMRLHIKVDLPDKDSRKQILEKVVKGEPLDDDVSLEELAEKADGMSGSDLHELCKLAAQYAIKENSGERDSILINKCNFDSAYCDLTEQ</sequence>
<dbReference type="InterPro" id="IPR003593">
    <property type="entry name" value="AAA+_ATPase"/>
</dbReference>
<dbReference type="Gene3D" id="3.40.50.300">
    <property type="entry name" value="P-loop containing nucleotide triphosphate hydrolases"/>
    <property type="match status" value="1"/>
</dbReference>
<evidence type="ECO:0000313" key="9">
    <source>
        <dbReference type="EMBL" id="QHT38293.1"/>
    </source>
</evidence>
<dbReference type="AlphaFoldDB" id="A0A6C0FCE2"/>
<feature type="domain" description="AAA+ ATPase" evidence="8">
    <location>
        <begin position="127"/>
        <end position="262"/>
    </location>
</feature>
<evidence type="ECO:0000256" key="3">
    <source>
        <dbReference type="ARBA" id="ARBA00022787"/>
    </source>
</evidence>
<evidence type="ECO:0000256" key="1">
    <source>
        <dbReference type="ARBA" id="ARBA00004572"/>
    </source>
</evidence>